<dbReference type="InterPro" id="IPR037066">
    <property type="entry name" value="Plug_dom_sf"/>
</dbReference>
<dbReference type="InterPro" id="IPR010917">
    <property type="entry name" value="TonB_rcpt_CS"/>
</dbReference>
<keyword evidence="7 9" id="KW-0472">Membrane</keyword>
<evidence type="ECO:0000256" key="5">
    <source>
        <dbReference type="ARBA" id="ARBA00022729"/>
    </source>
</evidence>
<evidence type="ECO:0000256" key="10">
    <source>
        <dbReference type="PROSITE-ProRule" id="PRU10144"/>
    </source>
</evidence>
<dbReference type="Gene3D" id="2.40.170.20">
    <property type="entry name" value="TonB-dependent receptor, beta-barrel domain"/>
    <property type="match status" value="1"/>
</dbReference>
<proteinExistence type="inferred from homology"/>
<dbReference type="InterPro" id="IPR000531">
    <property type="entry name" value="Beta-barrel_TonB"/>
</dbReference>
<evidence type="ECO:0000256" key="7">
    <source>
        <dbReference type="ARBA" id="ARBA00023136"/>
    </source>
</evidence>
<comment type="caution">
    <text evidence="16">The sequence shown here is derived from an EMBL/GenBank/DDBJ whole genome shotgun (WGS) entry which is preliminary data.</text>
</comment>
<comment type="subcellular location">
    <subcellularLocation>
        <location evidence="1 9">Cell outer membrane</location>
        <topology evidence="1 9">Multi-pass membrane protein</topology>
    </subcellularLocation>
</comment>
<feature type="signal peptide" evidence="13">
    <location>
        <begin position="1"/>
        <end position="29"/>
    </location>
</feature>
<evidence type="ECO:0000256" key="3">
    <source>
        <dbReference type="ARBA" id="ARBA00022452"/>
    </source>
</evidence>
<evidence type="ECO:0000256" key="12">
    <source>
        <dbReference type="SAM" id="MobiDB-lite"/>
    </source>
</evidence>
<dbReference type="EMBL" id="JALMLT010000001">
    <property type="protein sequence ID" value="MDT8758317.1"/>
    <property type="molecule type" value="Genomic_DNA"/>
</dbReference>
<sequence length="1042" mass="112277">MKVGFLSATALRSGALLGLALIGTAPAYAQDTSDTATQTPADTNVPDQAATSAEDSSESAIVVTGSRIRRPNLESPVPVTSIGGEEFFQTGTTSVGDVLNELPALTSTFSQSNSTRFLGTAGLSLLDLRGLGPQRTLVLVNGRRHVAGDILNNAVSPDVNSIPTDLIERVDVVTGGSSAVYGSDAIAGVVNFVLKDDFEGFQIRGQGGLSDDADAPDYYVSALAGKNFADGRGNIALNLEYAHQGDFYASDRKEYRTNNGFVTVDSDPANSPNGSDGTPDRVFSHDIRSATYSNGGTFLGNDCGGFYCSYGFQPNGDLLQRTGTRVGLPPYGSFIGGNGDNFRDGTQLGLRPKQDRYSANLLAHFEISPAFVPFVEAKYVRSDVLGSASGPFFFNGGVTQSPREVFYTDNPYLSTQARNFLNDYYGVPAGTSQPFYFNENATSLTNRQESLKRETYRIVGGVRGDFGGNWSYEASVNYGQFDETNKILGNVNLQRFLLAIDAVDQGLVQNGVANGNVVCRASVDPAARIAYEKAADPAFANSQLAADVAACRPVNLFGVGNVSDAARSYLLQDSIAKGRITQFVANAFVSGDSSKWFELPGGPVGISFGAEYRRETARYTQDEFTDAGLTFYNSIPTFNPTSFEVKEVFGELSVPLLKDVPFFQSLTLSAAARYADYKGSTGNVWAYNGSVEWSPVRDLRFRGNYSRSVRAPTLVDLYTPLGQNYAPGFQDPCALDQIGEGSSTRAANCAAAGVPAGFNYQYLDSLGFVSGGNTNLEAETSDSYTVGLILQPHWIRGLSLTVDFFDITVNNVITTPSAQDIVDACYDAADLNNQFCSLFHRYSGTGTGPGLEIPGQILENDLVGQPLNYAKLKVRGIDAELGYRGAIGNLGNLSTRAIYTHNFRNDSYLNPADPGRRDQDLGELGFPKDEAQWSVDFQSGPVTLGYKMRYIGKMVVDEWENTHSVQGRDPQNADYSDITEYPATFYHNIRVQMDVGKSYNLYLGIDNLLDTIPPLGTTGAGFGSGIYDNVGRFLYAGFVAKF</sequence>
<keyword evidence="8 9" id="KW-0998">Cell outer membrane</keyword>
<keyword evidence="3 9" id="KW-1134">Transmembrane beta strand</keyword>
<comment type="similarity">
    <text evidence="9 11">Belongs to the TonB-dependent receptor family.</text>
</comment>
<feature type="compositionally biased region" description="Polar residues" evidence="12">
    <location>
        <begin position="33"/>
        <end position="46"/>
    </location>
</feature>
<evidence type="ECO:0000256" key="4">
    <source>
        <dbReference type="ARBA" id="ARBA00022692"/>
    </source>
</evidence>
<dbReference type="InterPro" id="IPR012910">
    <property type="entry name" value="Plug_dom"/>
</dbReference>
<evidence type="ECO:0000256" key="8">
    <source>
        <dbReference type="ARBA" id="ARBA00023237"/>
    </source>
</evidence>
<dbReference type="Pfam" id="PF07715">
    <property type="entry name" value="Plug"/>
    <property type="match status" value="1"/>
</dbReference>
<evidence type="ECO:0000256" key="6">
    <source>
        <dbReference type="ARBA" id="ARBA00023077"/>
    </source>
</evidence>
<dbReference type="Gene3D" id="2.170.130.10">
    <property type="entry name" value="TonB-dependent receptor, plug domain"/>
    <property type="match status" value="1"/>
</dbReference>
<evidence type="ECO:0000256" key="9">
    <source>
        <dbReference type="PROSITE-ProRule" id="PRU01360"/>
    </source>
</evidence>
<keyword evidence="6 11" id="KW-0798">TonB box</keyword>
<dbReference type="InterPro" id="IPR039426">
    <property type="entry name" value="TonB-dep_rcpt-like"/>
</dbReference>
<evidence type="ECO:0000259" key="15">
    <source>
        <dbReference type="Pfam" id="PF07715"/>
    </source>
</evidence>
<evidence type="ECO:0000256" key="13">
    <source>
        <dbReference type="SAM" id="SignalP"/>
    </source>
</evidence>
<keyword evidence="4 9" id="KW-0812">Transmembrane</keyword>
<feature type="chain" id="PRO_5046825693" evidence="13">
    <location>
        <begin position="30"/>
        <end position="1042"/>
    </location>
</feature>
<evidence type="ECO:0000256" key="2">
    <source>
        <dbReference type="ARBA" id="ARBA00022448"/>
    </source>
</evidence>
<gene>
    <name evidence="16" type="ORF">MZO42_06385</name>
</gene>
<accession>A0ABU3N1F1</accession>
<keyword evidence="2 9" id="KW-0813">Transport</keyword>
<dbReference type="SUPFAM" id="SSF56935">
    <property type="entry name" value="Porins"/>
    <property type="match status" value="1"/>
</dbReference>
<keyword evidence="16" id="KW-0675">Receptor</keyword>
<feature type="domain" description="TonB-dependent receptor plug" evidence="15">
    <location>
        <begin position="73"/>
        <end position="189"/>
    </location>
</feature>
<evidence type="ECO:0000256" key="11">
    <source>
        <dbReference type="RuleBase" id="RU003357"/>
    </source>
</evidence>
<feature type="region of interest" description="Disordered" evidence="12">
    <location>
        <begin position="33"/>
        <end position="56"/>
    </location>
</feature>
<dbReference type="PANTHER" id="PTHR47234">
    <property type="match status" value="1"/>
</dbReference>
<evidence type="ECO:0000259" key="14">
    <source>
        <dbReference type="Pfam" id="PF00593"/>
    </source>
</evidence>
<dbReference type="PANTHER" id="PTHR47234:SF2">
    <property type="entry name" value="TONB-DEPENDENT RECEPTOR"/>
    <property type="match status" value="1"/>
</dbReference>
<organism evidence="16">
    <name type="scientific">Sphingomonas psychrotolerans</name>
    <dbReference type="NCBI Taxonomy" id="1327635"/>
    <lineage>
        <taxon>Bacteria</taxon>
        <taxon>Pseudomonadati</taxon>
        <taxon>Pseudomonadota</taxon>
        <taxon>Alphaproteobacteria</taxon>
        <taxon>Sphingomonadales</taxon>
        <taxon>Sphingomonadaceae</taxon>
        <taxon>Sphingomonas</taxon>
    </lineage>
</organism>
<keyword evidence="5 13" id="KW-0732">Signal</keyword>
<feature type="domain" description="TonB-dependent receptor-like beta-barrel" evidence="14">
    <location>
        <begin position="407"/>
        <end position="1008"/>
    </location>
</feature>
<dbReference type="InterPro" id="IPR036942">
    <property type="entry name" value="Beta-barrel_TonB_sf"/>
</dbReference>
<evidence type="ECO:0000256" key="1">
    <source>
        <dbReference type="ARBA" id="ARBA00004571"/>
    </source>
</evidence>
<evidence type="ECO:0000313" key="16">
    <source>
        <dbReference type="EMBL" id="MDT8758317.1"/>
    </source>
</evidence>
<dbReference type="Pfam" id="PF00593">
    <property type="entry name" value="TonB_dep_Rec_b-barrel"/>
    <property type="match status" value="1"/>
</dbReference>
<dbReference type="PROSITE" id="PS52016">
    <property type="entry name" value="TONB_DEPENDENT_REC_3"/>
    <property type="match status" value="1"/>
</dbReference>
<feature type="short sequence motif" description="TonB C-terminal box" evidence="10">
    <location>
        <begin position="1025"/>
        <end position="1042"/>
    </location>
</feature>
<name>A0ABU3N1F1_9SPHN</name>
<reference evidence="16" key="1">
    <citation type="submission" date="2022-04" db="EMBL/GenBank/DDBJ databases">
        <title>Tomato heritable bacteria conferring resistance against bacterial wilt.</title>
        <authorList>
            <person name="Yin J."/>
        </authorList>
    </citation>
    <scope>NUCLEOTIDE SEQUENCE</scope>
    <source>
        <strain evidence="16">Cra20</strain>
    </source>
</reference>
<protein>
    <submittedName>
        <fullName evidence="16">TonB-dependent receptor</fullName>
    </submittedName>
</protein>
<dbReference type="PROSITE" id="PS01156">
    <property type="entry name" value="TONB_DEPENDENT_REC_2"/>
    <property type="match status" value="1"/>
</dbReference>